<evidence type="ECO:0000256" key="2">
    <source>
        <dbReference type="SAM" id="SignalP"/>
    </source>
</evidence>
<feature type="compositionally biased region" description="Basic and acidic residues" evidence="1">
    <location>
        <begin position="84"/>
        <end position="97"/>
    </location>
</feature>
<feature type="chain" id="PRO_5042123248" description="DUF4371 domain-containing protein" evidence="2">
    <location>
        <begin position="20"/>
        <end position="488"/>
    </location>
</feature>
<feature type="region of interest" description="Disordered" evidence="1">
    <location>
        <begin position="68"/>
        <end position="97"/>
    </location>
</feature>
<keyword evidence="2" id="KW-0732">Signal</keyword>
<proteinExistence type="predicted"/>
<evidence type="ECO:0000256" key="1">
    <source>
        <dbReference type="SAM" id="MobiDB-lite"/>
    </source>
</evidence>
<organism evidence="3 4">
    <name type="scientific">Cymbomonas tetramitiformis</name>
    <dbReference type="NCBI Taxonomy" id="36881"/>
    <lineage>
        <taxon>Eukaryota</taxon>
        <taxon>Viridiplantae</taxon>
        <taxon>Chlorophyta</taxon>
        <taxon>Pyramimonadophyceae</taxon>
        <taxon>Pyramimonadales</taxon>
        <taxon>Pyramimonadaceae</taxon>
        <taxon>Cymbomonas</taxon>
    </lineage>
</organism>
<dbReference type="AlphaFoldDB" id="A0AAE0H0S2"/>
<evidence type="ECO:0008006" key="5">
    <source>
        <dbReference type="Google" id="ProtNLM"/>
    </source>
</evidence>
<evidence type="ECO:0000313" key="3">
    <source>
        <dbReference type="EMBL" id="KAK3287845.1"/>
    </source>
</evidence>
<keyword evidence="4" id="KW-1185">Reference proteome</keyword>
<dbReference type="Proteomes" id="UP001190700">
    <property type="component" value="Unassembled WGS sequence"/>
</dbReference>
<dbReference type="PANTHER" id="PTHR46880:SF5">
    <property type="entry name" value="DUF4371 DOMAIN-CONTAINING PROTEIN"/>
    <property type="match status" value="1"/>
</dbReference>
<gene>
    <name evidence="3" type="ORF">CYMTET_4659</name>
</gene>
<protein>
    <recommendedName>
        <fullName evidence="5">DUF4371 domain-containing protein</fullName>
    </recommendedName>
</protein>
<reference evidence="3 4" key="1">
    <citation type="journal article" date="2015" name="Genome Biol. Evol.">
        <title>Comparative Genomics of a Bacterivorous Green Alga Reveals Evolutionary Causalities and Consequences of Phago-Mixotrophic Mode of Nutrition.</title>
        <authorList>
            <person name="Burns J.A."/>
            <person name="Paasch A."/>
            <person name="Narechania A."/>
            <person name="Kim E."/>
        </authorList>
    </citation>
    <scope>NUCLEOTIDE SEQUENCE [LARGE SCALE GENOMIC DNA]</scope>
    <source>
        <strain evidence="3 4">PLY_AMNH</strain>
    </source>
</reference>
<evidence type="ECO:0000313" key="4">
    <source>
        <dbReference type="Proteomes" id="UP001190700"/>
    </source>
</evidence>
<feature type="signal peptide" evidence="2">
    <location>
        <begin position="1"/>
        <end position="19"/>
    </location>
</feature>
<comment type="caution">
    <text evidence="3">The sequence shown here is derived from an EMBL/GenBank/DDBJ whole genome shotgun (WGS) entry which is preliminary data.</text>
</comment>
<dbReference type="EMBL" id="LGRX02000675">
    <property type="protein sequence ID" value="KAK3287845.1"/>
    <property type="molecule type" value="Genomic_DNA"/>
</dbReference>
<accession>A0AAE0H0S2</accession>
<name>A0AAE0H0S2_9CHLO</name>
<sequence length="488" mass="53898">MLLSLVFSLLVFSFLSAVAVEPEGSTCALPNPLAAPEACEEGDASLGEAPAQAAPQAAQVAQAVQTAKGKGKEVSEATENAQNRGEKRFKSERPSEEQRKFLPQCATGRDWLEFDEEDTCMTRLMAREFVICLSEVLRDNILDDVCSSPAYAVGVDESTDISTVEEMVLYCWYLLNGVPVVRFLGLYGMPKADAATITTTIQEKLLAYGLDESKLFAFGSDGASVMTGPKRFPMDSALLEDYGNDKLQTLIDHYSEEHRGYEFDAPLLDADRVMEQWDSYVENDKVAVNELCYHAYLKWSALKCRTSQRSSATSRPKQHYKGKKISGKSSVANSTTIITSGLLDGEDEVVEAEIAEMMASPCSTGASTSAGDAAAETEEIEDEDDAWCTEIFEPPEGWLMQTVAPVEPLTHKILKKTAKIAHRFKQEWHIGKFRYIGATGADKGLKAVYYADDKLLYLHSLDLSDYGATKRWCILMKEPKKKDPEPET</sequence>
<dbReference type="PANTHER" id="PTHR46880">
    <property type="entry name" value="RAS-ASSOCIATING DOMAIN-CONTAINING PROTEIN"/>
    <property type="match status" value="1"/>
</dbReference>